<evidence type="ECO:0000259" key="1">
    <source>
        <dbReference type="PROSITE" id="PS50943"/>
    </source>
</evidence>
<keyword evidence="3" id="KW-1185">Reference proteome</keyword>
<dbReference type="AlphaFoldDB" id="A0A4U0SKI2"/>
<name>A0A4U0SKI2_9ACTN</name>
<dbReference type="Gene3D" id="1.10.260.40">
    <property type="entry name" value="lambda repressor-like DNA-binding domains"/>
    <property type="match status" value="1"/>
</dbReference>
<gene>
    <name evidence="2" type="ORF">FCI23_21395</name>
</gene>
<dbReference type="OrthoDB" id="2897536at2"/>
<reference evidence="2 3" key="1">
    <citation type="submission" date="2019-04" db="EMBL/GenBank/DDBJ databases">
        <title>Streptomyces oryziradicis sp. nov., a novel actinomycete isolated from rhizosphere soil of rice (Oryza sativa L.).</title>
        <authorList>
            <person name="Li C."/>
        </authorList>
    </citation>
    <scope>NUCLEOTIDE SEQUENCE [LARGE SCALE GENOMIC DNA]</scope>
    <source>
        <strain evidence="2 3">NEAU-C40</strain>
    </source>
</reference>
<dbReference type="InterPro" id="IPR043917">
    <property type="entry name" value="DUF5753"/>
</dbReference>
<dbReference type="PROSITE" id="PS50943">
    <property type="entry name" value="HTH_CROC1"/>
    <property type="match status" value="1"/>
</dbReference>
<accession>A0A4U0SKI2</accession>
<proteinExistence type="predicted"/>
<dbReference type="Pfam" id="PF19054">
    <property type="entry name" value="DUF5753"/>
    <property type="match status" value="1"/>
</dbReference>
<dbReference type="Pfam" id="PF13560">
    <property type="entry name" value="HTH_31"/>
    <property type="match status" value="1"/>
</dbReference>
<dbReference type="RefSeq" id="WP_136725547.1">
    <property type="nucleotide sequence ID" value="NZ_SUMC01000020.1"/>
</dbReference>
<feature type="domain" description="HTH cro/C1-type" evidence="1">
    <location>
        <begin position="22"/>
        <end position="57"/>
    </location>
</feature>
<dbReference type="SMART" id="SM00530">
    <property type="entry name" value="HTH_XRE"/>
    <property type="match status" value="1"/>
</dbReference>
<protein>
    <submittedName>
        <fullName evidence="2">Helix-turn-helix domain-containing protein</fullName>
    </submittedName>
</protein>
<sequence length="280" mass="31524">MTFQPRELFPDRSARDLFGAEIRRQREKAGMSLRRLSEVLNYSKSHLARIEAAETLPYDDLPATLDACFGTDGSFARLHALAKNEPFPGKYRRMIEIERRAAVIEQYNCAIIPGLLQTPELAEAWLRVGHPEAPDAGIQALVKARIDRQTLFSRPKPPRCWFILDEAVLRRPAGGPQVMQRQMASLVERGTQGDVTLQVLPFTSGLHPEAGGSLRLFTIPDEPVVAYEEGSHSGTIIEDRDTVTKLRENYDLLRAMALPPRDSEAMIRAVMKEWTRATHP</sequence>
<dbReference type="SUPFAM" id="SSF47413">
    <property type="entry name" value="lambda repressor-like DNA-binding domains"/>
    <property type="match status" value="1"/>
</dbReference>
<dbReference type="GO" id="GO:0003677">
    <property type="term" value="F:DNA binding"/>
    <property type="evidence" value="ECO:0007669"/>
    <property type="project" value="InterPro"/>
</dbReference>
<dbReference type="InterPro" id="IPR001387">
    <property type="entry name" value="Cro/C1-type_HTH"/>
</dbReference>
<dbReference type="EMBL" id="SUMC01000020">
    <property type="protein sequence ID" value="TKA09673.1"/>
    <property type="molecule type" value="Genomic_DNA"/>
</dbReference>
<evidence type="ECO:0000313" key="3">
    <source>
        <dbReference type="Proteomes" id="UP000305778"/>
    </source>
</evidence>
<dbReference type="Proteomes" id="UP000305778">
    <property type="component" value="Unassembled WGS sequence"/>
</dbReference>
<evidence type="ECO:0000313" key="2">
    <source>
        <dbReference type="EMBL" id="TKA09673.1"/>
    </source>
</evidence>
<organism evidence="2 3">
    <name type="scientific">Actinacidiphila oryziradicis</name>
    <dbReference type="NCBI Taxonomy" id="2571141"/>
    <lineage>
        <taxon>Bacteria</taxon>
        <taxon>Bacillati</taxon>
        <taxon>Actinomycetota</taxon>
        <taxon>Actinomycetes</taxon>
        <taxon>Kitasatosporales</taxon>
        <taxon>Streptomycetaceae</taxon>
        <taxon>Actinacidiphila</taxon>
    </lineage>
</organism>
<dbReference type="CDD" id="cd00093">
    <property type="entry name" value="HTH_XRE"/>
    <property type="match status" value="1"/>
</dbReference>
<dbReference type="InterPro" id="IPR010982">
    <property type="entry name" value="Lambda_DNA-bd_dom_sf"/>
</dbReference>
<comment type="caution">
    <text evidence="2">The sequence shown here is derived from an EMBL/GenBank/DDBJ whole genome shotgun (WGS) entry which is preliminary data.</text>
</comment>